<proteinExistence type="predicted"/>
<dbReference type="SUPFAM" id="SSF51126">
    <property type="entry name" value="Pectin lyase-like"/>
    <property type="match status" value="1"/>
</dbReference>
<dbReference type="RefSeq" id="WP_323873414.1">
    <property type="nucleotide sequence ID" value="NZ_CP097770.1"/>
</dbReference>
<dbReference type="AlphaFoldDB" id="A0AAE9TKI3"/>
<gene>
    <name evidence="1" type="ORF">MF626_06385</name>
</gene>
<protein>
    <submittedName>
        <fullName evidence="1">DUF3737 family protein</fullName>
    </submittedName>
</protein>
<dbReference type="InterPro" id="IPR011050">
    <property type="entry name" value="Pectin_lyase_fold/virulence"/>
</dbReference>
<dbReference type="Pfam" id="PF12541">
    <property type="entry name" value="DUF3737"/>
    <property type="match status" value="1"/>
</dbReference>
<dbReference type="InterPro" id="IPR022208">
    <property type="entry name" value="DUF3737"/>
</dbReference>
<name>A0AAE9TKI3_PAEPO</name>
<reference evidence="1" key="1">
    <citation type="submission" date="2022-11" db="EMBL/GenBank/DDBJ databases">
        <authorList>
            <person name="Vasilchenko N.G."/>
            <person name="Prazdnova E.V."/>
            <person name="Gorovtsov A.V."/>
            <person name="Chistyakov V.A."/>
            <person name="Pak M.L."/>
        </authorList>
    </citation>
    <scope>NUCLEOTIDE SEQUENCE</scope>
    <source>
        <strain evidence="1">R 4.5</strain>
    </source>
</reference>
<organism evidence="1">
    <name type="scientific">Paenibacillus polymyxa</name>
    <name type="common">Bacillus polymyxa</name>
    <dbReference type="NCBI Taxonomy" id="1406"/>
    <lineage>
        <taxon>Bacteria</taxon>
        <taxon>Bacillati</taxon>
        <taxon>Bacillota</taxon>
        <taxon>Bacilli</taxon>
        <taxon>Bacillales</taxon>
        <taxon>Paenibacillaceae</taxon>
        <taxon>Paenibacillus</taxon>
    </lineage>
</organism>
<accession>A0AAE9TKI3</accession>
<evidence type="ECO:0000313" key="1">
    <source>
        <dbReference type="EMBL" id="UZP76602.1"/>
    </source>
</evidence>
<sequence>MQTIDQQILTGERALFKRNNLTITNSIFADGESPLKESNDITIDNSIFKWKYPLWYCNNIRVSSSTFLEMARSGIWYNIKLPSVTA</sequence>
<dbReference type="EMBL" id="CP097770">
    <property type="protein sequence ID" value="UZP76602.1"/>
    <property type="molecule type" value="Genomic_DNA"/>
</dbReference>